<dbReference type="SUPFAM" id="SSF53927">
    <property type="entry name" value="Cytidine deaminase-like"/>
    <property type="match status" value="1"/>
</dbReference>
<dbReference type="CDD" id="cd01285">
    <property type="entry name" value="nucleoside_deaminase"/>
    <property type="match status" value="1"/>
</dbReference>
<evidence type="ECO:0000256" key="1">
    <source>
        <dbReference type="ARBA" id="ARBA00022723"/>
    </source>
</evidence>
<dbReference type="OrthoDB" id="9802676at2"/>
<dbReference type="InterPro" id="IPR016192">
    <property type="entry name" value="APOBEC/CMP_deaminase_Zn-bd"/>
</dbReference>
<dbReference type="PROSITE" id="PS00903">
    <property type="entry name" value="CYT_DCMP_DEAMINASES_1"/>
    <property type="match status" value="1"/>
</dbReference>
<dbReference type="InterPro" id="IPR016193">
    <property type="entry name" value="Cytidine_deaminase-like"/>
</dbReference>
<dbReference type="PROSITE" id="PS51747">
    <property type="entry name" value="CYT_DCMP_DEAMINASES_2"/>
    <property type="match status" value="1"/>
</dbReference>
<keyword evidence="2" id="KW-0862">Zinc</keyword>
<dbReference type="Proteomes" id="UP000093080">
    <property type="component" value="Unassembled WGS sequence"/>
</dbReference>
<dbReference type="PATRIC" id="fig|1156395.6.peg.1484"/>
<reference evidence="4 5" key="1">
    <citation type="submission" date="2016-06" db="EMBL/GenBank/DDBJ databases">
        <title>Respiratory ammonification of nitrate coupled to the oxidation of elemental sulfur in deep-sea autotrophic thermophilic bacteria.</title>
        <authorList>
            <person name="Slobodkina G.B."/>
            <person name="Mardanov A.V."/>
            <person name="Ravin N.V."/>
            <person name="Frolova A.A."/>
            <person name="Viryasiv M.B."/>
            <person name="Chernyh N.A."/>
            <person name="Bonch-Osmolovskaya E.A."/>
            <person name="Slobodkin A.I."/>
        </authorList>
    </citation>
    <scope>NUCLEOTIDE SEQUENCE [LARGE SCALE GENOMIC DNA]</scope>
    <source>
        <strain evidence="4 5">S69</strain>
    </source>
</reference>
<dbReference type="Pfam" id="PF14437">
    <property type="entry name" value="MafB19-deam"/>
    <property type="match status" value="1"/>
</dbReference>
<accession>A0A1B9F596</accession>
<dbReference type="Gene3D" id="3.40.140.10">
    <property type="entry name" value="Cytidine Deaminase, domain 2"/>
    <property type="match status" value="1"/>
</dbReference>
<comment type="caution">
    <text evidence="4">The sequence shown here is derived from an EMBL/GenBank/DDBJ whole genome shotgun (WGS) entry which is preliminary data.</text>
</comment>
<sequence length="189" mass="21083">MIHSTDIPMMERAIILGRKALEAGEFPVGCVITSGSMVIGEGSRVGSRGEAANELEHAEIMAIRTCYEKIGTWPGKLGPLTCYTTLEPCLMCLGALLINGVKRVVFGYEDVMGGACGIDLTKRITWKSHEVPCEGLIMDYIYKDQEIEFVGGVLRDQCLELFEEFYKKPESKYLDGTLLKEYTLYHARK</sequence>
<dbReference type="PANTHER" id="PTHR11079">
    <property type="entry name" value="CYTOSINE DEAMINASE FAMILY MEMBER"/>
    <property type="match status" value="1"/>
</dbReference>
<organism evidence="4 5">
    <name type="scientific">Dissulfuribacter thermophilus</name>
    <dbReference type="NCBI Taxonomy" id="1156395"/>
    <lineage>
        <taxon>Bacteria</taxon>
        <taxon>Pseudomonadati</taxon>
        <taxon>Thermodesulfobacteriota</taxon>
        <taxon>Dissulfuribacteria</taxon>
        <taxon>Dissulfuribacterales</taxon>
        <taxon>Dissulfuribacteraceae</taxon>
        <taxon>Dissulfuribacter</taxon>
    </lineage>
</organism>
<dbReference type="RefSeq" id="WP_067618308.1">
    <property type="nucleotide sequence ID" value="NZ_MAGO01000007.1"/>
</dbReference>
<dbReference type="PANTHER" id="PTHR11079:SF162">
    <property type="entry name" value="RIBOFLAVIN BIOSYNTHESIS PROTEIN PYRD, CHLOROPLASTIC"/>
    <property type="match status" value="1"/>
</dbReference>
<dbReference type="InterPro" id="IPR058535">
    <property type="entry name" value="MafB19-deam"/>
</dbReference>
<dbReference type="EMBL" id="MAGO01000007">
    <property type="protein sequence ID" value="OCC14985.1"/>
    <property type="molecule type" value="Genomic_DNA"/>
</dbReference>
<evidence type="ECO:0000256" key="2">
    <source>
        <dbReference type="ARBA" id="ARBA00022833"/>
    </source>
</evidence>
<keyword evidence="1" id="KW-0479">Metal-binding</keyword>
<name>A0A1B9F596_9BACT</name>
<dbReference type="InterPro" id="IPR002125">
    <property type="entry name" value="CMP_dCMP_dom"/>
</dbReference>
<proteinExistence type="predicted"/>
<evidence type="ECO:0000313" key="5">
    <source>
        <dbReference type="Proteomes" id="UP000093080"/>
    </source>
</evidence>
<gene>
    <name evidence="4" type="ORF">DBT_1471</name>
</gene>
<dbReference type="AlphaFoldDB" id="A0A1B9F596"/>
<dbReference type="GO" id="GO:0052717">
    <property type="term" value="F:tRNA-specific adenosine-34 deaminase activity"/>
    <property type="evidence" value="ECO:0007669"/>
    <property type="project" value="UniProtKB-EC"/>
</dbReference>
<feature type="domain" description="CMP/dCMP-type deaminase" evidence="3">
    <location>
        <begin position="4"/>
        <end position="127"/>
    </location>
</feature>
<dbReference type="STRING" id="1156395.DBT_1471"/>
<protein>
    <submittedName>
        <fullName evidence="4">tRNA-specific adenosine-34 deaminase</fullName>
    </submittedName>
</protein>
<keyword evidence="5" id="KW-1185">Reference proteome</keyword>
<dbReference type="GO" id="GO:0008270">
    <property type="term" value="F:zinc ion binding"/>
    <property type="evidence" value="ECO:0007669"/>
    <property type="project" value="InterPro"/>
</dbReference>
<evidence type="ECO:0000259" key="3">
    <source>
        <dbReference type="PROSITE" id="PS51747"/>
    </source>
</evidence>
<evidence type="ECO:0000313" key="4">
    <source>
        <dbReference type="EMBL" id="OCC14985.1"/>
    </source>
</evidence>
<dbReference type="GO" id="GO:0002100">
    <property type="term" value="P:tRNA wobble adenosine to inosine editing"/>
    <property type="evidence" value="ECO:0007669"/>
    <property type="project" value="InterPro"/>
</dbReference>